<feature type="non-terminal residue" evidence="1">
    <location>
        <position position="188"/>
    </location>
</feature>
<dbReference type="InterPro" id="IPR013783">
    <property type="entry name" value="Ig-like_fold"/>
</dbReference>
<evidence type="ECO:0000313" key="1">
    <source>
        <dbReference type="EMBL" id="PXF22214.1"/>
    </source>
</evidence>
<reference evidence="1 2" key="1">
    <citation type="journal article" date="2015" name="Nat. Commun.">
        <title>Genomic and transcriptomic evidence for scavenging of diverse organic compounds by widespread deep-sea archaea.</title>
        <authorList>
            <person name="Li M."/>
            <person name="Baker B.J."/>
            <person name="Anantharaman K."/>
            <person name="Jain S."/>
            <person name="Breier J.A."/>
            <person name="Dick G.J."/>
        </authorList>
    </citation>
    <scope>NUCLEOTIDE SEQUENCE [LARGE SCALE GENOMIC DNA]</scope>
    <source>
        <strain evidence="1">Cayman_51_deep</strain>
    </source>
</reference>
<dbReference type="AlphaFoldDB" id="A0A2V3HSV9"/>
<evidence type="ECO:0000313" key="2">
    <source>
        <dbReference type="Proteomes" id="UP000248161"/>
    </source>
</evidence>
<comment type="caution">
    <text evidence="1">The sequence shown here is derived from an EMBL/GenBank/DDBJ whole genome shotgun (WGS) entry which is preliminary data.</text>
</comment>
<name>A0A2V3HSV9_9ARCH</name>
<organism evidence="1 2">
    <name type="scientific">Candidatus Thalassarchaeum betae</name>
    <dbReference type="NCBI Taxonomy" id="2599289"/>
    <lineage>
        <taxon>Archaea</taxon>
        <taxon>Methanobacteriati</taxon>
        <taxon>Thermoplasmatota</taxon>
        <taxon>Candidatus Poseidoniia</taxon>
        <taxon>Candidatus Poseidoniales</taxon>
        <taxon>Candidatus Thalassarchaeaceae</taxon>
        <taxon>Candidatus Thalassarchaeum</taxon>
    </lineage>
</organism>
<proteinExistence type="predicted"/>
<dbReference type="Gene3D" id="2.60.40.10">
    <property type="entry name" value="Immunoglobulins"/>
    <property type="match status" value="1"/>
</dbReference>
<gene>
    <name evidence="1" type="ORF">CXX69_01120</name>
</gene>
<protein>
    <submittedName>
        <fullName evidence="1">Uncharacterized protein</fullName>
    </submittedName>
</protein>
<dbReference type="Proteomes" id="UP000248161">
    <property type="component" value="Unassembled WGS sequence"/>
</dbReference>
<sequence length="188" mass="18880">MVAGMPLTIQNDKTAFGLRTTDLRNVAIGFAVAIALVMVAGQISDSGSDSASATYLEDSAEKRFADPTIAVTSVAGGDGVDYDEYVTNGFTVTGLTSNADDECAGSSACTVTVDYGGVERTSTVASDNSFTVTFSAAQLAAGNGGSGVADGTSIDVTASVTNPDATATVSLTVEQDATKPTMTITSNT</sequence>
<accession>A0A2V3HSV9</accession>
<dbReference type="EMBL" id="PSPG01000002">
    <property type="protein sequence ID" value="PXF22214.1"/>
    <property type="molecule type" value="Genomic_DNA"/>
</dbReference>